<comment type="cofactor">
    <cofactor evidence="7">
        <name>Cu cation</name>
        <dbReference type="ChEBI" id="CHEBI:23378"/>
    </cofactor>
    <text evidence="7">Binds 1 copper ion per subunit.</text>
</comment>
<dbReference type="EMBL" id="JAVRJZ010000012">
    <property type="protein sequence ID" value="KAK2716132.1"/>
    <property type="molecule type" value="Genomic_DNA"/>
</dbReference>
<dbReference type="InterPro" id="IPR018152">
    <property type="entry name" value="SOD_Cu/Zn_BS"/>
</dbReference>
<dbReference type="GO" id="GO:0005507">
    <property type="term" value="F:copper ion binding"/>
    <property type="evidence" value="ECO:0007669"/>
    <property type="project" value="InterPro"/>
</dbReference>
<protein>
    <recommendedName>
        <fullName evidence="7">Superoxide dismutase [Cu-Zn]</fullName>
        <ecNumber evidence="7">1.15.1.1</ecNumber>
    </recommendedName>
</protein>
<dbReference type="AlphaFoldDB" id="A0AA88I6F6"/>
<keyword evidence="2 7" id="KW-0479">Metal-binding</keyword>
<evidence type="ECO:0000256" key="3">
    <source>
        <dbReference type="ARBA" id="ARBA00022833"/>
    </source>
</evidence>
<evidence type="ECO:0000256" key="7">
    <source>
        <dbReference type="RuleBase" id="RU000393"/>
    </source>
</evidence>
<evidence type="ECO:0000259" key="8">
    <source>
        <dbReference type="Pfam" id="PF00080"/>
    </source>
</evidence>
<keyword evidence="3 7" id="KW-0862">Zinc</keyword>
<dbReference type="InterPro" id="IPR001424">
    <property type="entry name" value="SOD_Cu_Zn_dom"/>
</dbReference>
<dbReference type="Pfam" id="PF00080">
    <property type="entry name" value="Sod_Cu"/>
    <property type="match status" value="1"/>
</dbReference>
<dbReference type="GO" id="GO:0004784">
    <property type="term" value="F:superoxide dismutase activity"/>
    <property type="evidence" value="ECO:0007669"/>
    <property type="project" value="UniProtKB-EC"/>
</dbReference>
<dbReference type="Gene3D" id="2.60.40.200">
    <property type="entry name" value="Superoxide dismutase, copper/zinc binding domain"/>
    <property type="match status" value="1"/>
</dbReference>
<gene>
    <name evidence="9" type="ORF">QYM36_010643</name>
</gene>
<dbReference type="PROSITE" id="PS00332">
    <property type="entry name" value="SOD_CU_ZN_2"/>
    <property type="match status" value="1"/>
</dbReference>
<dbReference type="InterPro" id="IPR036423">
    <property type="entry name" value="SOD-like_Cu/Zn_dom_sf"/>
</dbReference>
<dbReference type="InterPro" id="IPR024134">
    <property type="entry name" value="SOD_Cu/Zn_/chaperone"/>
</dbReference>
<comment type="caution">
    <text evidence="9">The sequence shown here is derived from an EMBL/GenBank/DDBJ whole genome shotgun (WGS) entry which is preliminary data.</text>
</comment>
<dbReference type="FunFam" id="2.60.40.200:FF:000001">
    <property type="entry name" value="Superoxide dismutase [Cu-Zn]"/>
    <property type="match status" value="1"/>
</dbReference>
<organism evidence="9 10">
    <name type="scientific">Artemia franciscana</name>
    <name type="common">Brine shrimp</name>
    <name type="synonym">Artemia sanfranciscana</name>
    <dbReference type="NCBI Taxonomy" id="6661"/>
    <lineage>
        <taxon>Eukaryota</taxon>
        <taxon>Metazoa</taxon>
        <taxon>Ecdysozoa</taxon>
        <taxon>Arthropoda</taxon>
        <taxon>Crustacea</taxon>
        <taxon>Branchiopoda</taxon>
        <taxon>Anostraca</taxon>
        <taxon>Artemiidae</taxon>
        <taxon>Artemia</taxon>
    </lineage>
</organism>
<keyword evidence="4" id="KW-0049">Antioxidant</keyword>
<dbReference type="PANTHER" id="PTHR10003">
    <property type="entry name" value="SUPEROXIDE DISMUTASE CU-ZN -RELATED"/>
    <property type="match status" value="1"/>
</dbReference>
<dbReference type="SUPFAM" id="SSF49329">
    <property type="entry name" value="Cu,Zn superoxide dismutase-like"/>
    <property type="match status" value="1"/>
</dbReference>
<name>A0AA88I6F6_ARTSF</name>
<dbReference type="CDD" id="cd00305">
    <property type="entry name" value="Cu-Zn_Superoxide_Dismutase"/>
    <property type="match status" value="1"/>
</dbReference>
<evidence type="ECO:0000313" key="10">
    <source>
        <dbReference type="Proteomes" id="UP001187531"/>
    </source>
</evidence>
<keyword evidence="10" id="KW-1185">Reference proteome</keyword>
<comment type="cofactor">
    <cofactor evidence="7">
        <name>Zn(2+)</name>
        <dbReference type="ChEBI" id="CHEBI:29105"/>
    </cofactor>
    <text evidence="7">Binds 1 zinc ion per subunit.</text>
</comment>
<sequence length="154" mass="15884">MVLKAVCVLRGEKVNGVVKFSQDTEEAPISISGSIDGLTPGKHGFHVHEFGDNTDGCTSAGAHYNPFGKTHGAPEDEERHLGDLGNVVADASGKAAVEMTDPMMKLSGPHSVIGRTLVVHYDEDDLGKGGHQLSPTTGNAGGRAACGVIGIAKP</sequence>
<comment type="catalytic activity">
    <reaction evidence="7">
        <text>2 superoxide + 2 H(+) = H2O2 + O2</text>
        <dbReference type="Rhea" id="RHEA:20696"/>
        <dbReference type="ChEBI" id="CHEBI:15378"/>
        <dbReference type="ChEBI" id="CHEBI:15379"/>
        <dbReference type="ChEBI" id="CHEBI:16240"/>
        <dbReference type="ChEBI" id="CHEBI:18421"/>
        <dbReference type="EC" id="1.15.1.1"/>
    </reaction>
</comment>
<reference evidence="9" key="1">
    <citation type="submission" date="2023-07" db="EMBL/GenBank/DDBJ databases">
        <title>Chromosome-level genome assembly of Artemia franciscana.</title>
        <authorList>
            <person name="Jo E."/>
        </authorList>
    </citation>
    <scope>NUCLEOTIDE SEQUENCE</scope>
    <source>
        <tissue evidence="9">Whole body</tissue>
    </source>
</reference>
<proteinExistence type="inferred from homology"/>
<evidence type="ECO:0000256" key="6">
    <source>
        <dbReference type="ARBA" id="ARBA00023008"/>
    </source>
</evidence>
<evidence type="ECO:0000256" key="2">
    <source>
        <dbReference type="ARBA" id="ARBA00022723"/>
    </source>
</evidence>
<comment type="similarity">
    <text evidence="1 7">Belongs to the Cu-Zn superoxide dismutase family.</text>
</comment>
<evidence type="ECO:0000256" key="1">
    <source>
        <dbReference type="ARBA" id="ARBA00010457"/>
    </source>
</evidence>
<evidence type="ECO:0000256" key="4">
    <source>
        <dbReference type="ARBA" id="ARBA00022862"/>
    </source>
</evidence>
<keyword evidence="5 7" id="KW-0560">Oxidoreductase</keyword>
<comment type="function">
    <text evidence="7">Destroys radicals which are normally produced within the cells and which are toxic to biological systems.</text>
</comment>
<evidence type="ECO:0000256" key="5">
    <source>
        <dbReference type="ARBA" id="ARBA00023002"/>
    </source>
</evidence>
<accession>A0AA88I6F6</accession>
<dbReference type="EC" id="1.15.1.1" evidence="7"/>
<feature type="domain" description="Superoxide dismutase copper/zinc binding" evidence="8">
    <location>
        <begin position="14"/>
        <end position="149"/>
    </location>
</feature>
<dbReference type="PRINTS" id="PR00068">
    <property type="entry name" value="CUZNDISMTASE"/>
</dbReference>
<dbReference type="Proteomes" id="UP001187531">
    <property type="component" value="Unassembled WGS sequence"/>
</dbReference>
<dbReference type="PROSITE" id="PS00087">
    <property type="entry name" value="SOD_CU_ZN_1"/>
    <property type="match status" value="1"/>
</dbReference>
<evidence type="ECO:0000313" key="9">
    <source>
        <dbReference type="EMBL" id="KAK2716132.1"/>
    </source>
</evidence>
<keyword evidence="6 7" id="KW-0186">Copper</keyword>